<evidence type="ECO:0000256" key="2">
    <source>
        <dbReference type="ARBA" id="ARBA00005877"/>
    </source>
</evidence>
<dbReference type="CDD" id="cd08342">
    <property type="entry name" value="HPPD_N_like"/>
    <property type="match status" value="1"/>
</dbReference>
<evidence type="ECO:0000256" key="3">
    <source>
        <dbReference type="ARBA" id="ARBA00013222"/>
    </source>
</evidence>
<dbReference type="Gene3D" id="3.10.180.10">
    <property type="entry name" value="2,3-Dihydroxybiphenyl 1,2-Dioxygenase, domain 1"/>
    <property type="match status" value="2"/>
</dbReference>
<feature type="binding site" evidence="10">
    <location>
        <position position="386"/>
    </location>
    <ligand>
        <name>Fe cation</name>
        <dbReference type="ChEBI" id="CHEBI:24875"/>
    </ligand>
</feature>
<dbReference type="EMBL" id="JBGBPQ010000001">
    <property type="protein sequence ID" value="KAL1530858.1"/>
    <property type="molecule type" value="Genomic_DNA"/>
</dbReference>
<keyword evidence="7 10" id="KW-0408">Iron</keyword>
<evidence type="ECO:0000256" key="5">
    <source>
        <dbReference type="ARBA" id="ARBA00022737"/>
    </source>
</evidence>
<reference evidence="12 13" key="1">
    <citation type="journal article" date="2024" name="Science">
        <title>Giant polyketide synthase enzymes in the biosynthesis of giant marine polyether toxins.</title>
        <authorList>
            <person name="Fallon T.R."/>
            <person name="Shende V.V."/>
            <person name="Wierzbicki I.H."/>
            <person name="Pendleton A.L."/>
            <person name="Watervoot N.F."/>
            <person name="Auber R.P."/>
            <person name="Gonzalez D.J."/>
            <person name="Wisecaver J.H."/>
            <person name="Moore B.S."/>
        </authorList>
    </citation>
    <scope>NUCLEOTIDE SEQUENCE [LARGE SCALE GENOMIC DNA]</scope>
    <source>
        <strain evidence="12 13">12B1</strain>
    </source>
</reference>
<evidence type="ECO:0000256" key="8">
    <source>
        <dbReference type="ARBA" id="ARBA00023232"/>
    </source>
</evidence>
<evidence type="ECO:0000256" key="4">
    <source>
        <dbReference type="ARBA" id="ARBA00022723"/>
    </source>
</evidence>
<dbReference type="AlphaFoldDB" id="A0AB34KC81"/>
<comment type="similarity">
    <text evidence="2 9">Belongs to the 4HPPD family.</text>
</comment>
<evidence type="ECO:0000313" key="13">
    <source>
        <dbReference type="Proteomes" id="UP001515480"/>
    </source>
</evidence>
<dbReference type="InterPro" id="IPR029068">
    <property type="entry name" value="Glyas_Bleomycin-R_OHBP_Dase"/>
</dbReference>
<accession>A0AB34KC81</accession>
<dbReference type="GO" id="GO:0006559">
    <property type="term" value="P:L-phenylalanine catabolic process"/>
    <property type="evidence" value="ECO:0007669"/>
    <property type="project" value="UniProtKB-KW"/>
</dbReference>
<dbReference type="PANTHER" id="PTHR11959">
    <property type="entry name" value="4-HYDROXYPHENYLPYRUVATE DIOXYGENASE"/>
    <property type="match status" value="1"/>
</dbReference>
<organism evidence="12 13">
    <name type="scientific">Prymnesium parvum</name>
    <name type="common">Toxic golden alga</name>
    <dbReference type="NCBI Taxonomy" id="97485"/>
    <lineage>
        <taxon>Eukaryota</taxon>
        <taxon>Haptista</taxon>
        <taxon>Haptophyta</taxon>
        <taxon>Prymnesiophyceae</taxon>
        <taxon>Prymnesiales</taxon>
        <taxon>Prymnesiaceae</taxon>
        <taxon>Prymnesium</taxon>
    </lineage>
</organism>
<keyword evidence="5" id="KW-0677">Repeat</keyword>
<dbReference type="InterPro" id="IPR041736">
    <property type="entry name" value="4OHPhenylPyrv_dOase_N"/>
</dbReference>
<dbReference type="PIRSF" id="PIRSF009283">
    <property type="entry name" value="HPP_dOase"/>
    <property type="match status" value="1"/>
</dbReference>
<dbReference type="PROSITE" id="PS51819">
    <property type="entry name" value="VOC"/>
    <property type="match status" value="2"/>
</dbReference>
<comment type="caution">
    <text evidence="12">The sequence shown here is derived from an EMBL/GenBank/DDBJ whole genome shotgun (WGS) entry which is preliminary data.</text>
</comment>
<feature type="domain" description="VOC" evidence="11">
    <location>
        <begin position="213"/>
        <end position="375"/>
    </location>
</feature>
<dbReference type="InterPro" id="IPR005956">
    <property type="entry name" value="4OHPhenylPyrv_dOase"/>
</dbReference>
<dbReference type="InterPro" id="IPR004360">
    <property type="entry name" value="Glyas_Fos-R_dOase_dom"/>
</dbReference>
<dbReference type="GO" id="GO:0046872">
    <property type="term" value="F:metal ion binding"/>
    <property type="evidence" value="ECO:0007669"/>
    <property type="project" value="UniProtKB-KW"/>
</dbReference>
<keyword evidence="8" id="KW-0585">Phenylalanine catabolism</keyword>
<comment type="pathway">
    <text evidence="1">Amino-acid degradation; L-phenylalanine degradation; acetoacetate and fumarate from L-phenylalanine: step 3/6.</text>
</comment>
<keyword evidence="6" id="KW-0828">Tyrosine catabolism</keyword>
<dbReference type="Pfam" id="PF00903">
    <property type="entry name" value="Glyoxalase"/>
    <property type="match status" value="2"/>
</dbReference>
<evidence type="ECO:0000259" key="11">
    <source>
        <dbReference type="PROSITE" id="PS51819"/>
    </source>
</evidence>
<evidence type="ECO:0000256" key="7">
    <source>
        <dbReference type="ARBA" id="ARBA00023004"/>
    </source>
</evidence>
<dbReference type="SUPFAM" id="SSF54593">
    <property type="entry name" value="Glyoxalase/Bleomycin resistance protein/Dihydroxybiphenyl dioxygenase"/>
    <property type="match status" value="1"/>
</dbReference>
<comment type="cofactor">
    <cofactor evidence="10">
        <name>Fe cation</name>
        <dbReference type="ChEBI" id="CHEBI:24875"/>
    </cofactor>
    <text evidence="10">Binds 1 Fe cation per subunit.</text>
</comment>
<evidence type="ECO:0000313" key="12">
    <source>
        <dbReference type="EMBL" id="KAL1530858.1"/>
    </source>
</evidence>
<evidence type="ECO:0000256" key="9">
    <source>
        <dbReference type="PIRNR" id="PIRNR009283"/>
    </source>
</evidence>
<keyword evidence="13" id="KW-1185">Reference proteome</keyword>
<sequence>MPPRSAPRKRARLVGCEHFVRHNPRSDRFETLGFHHLELLCGDAKTAAAHFCTALGLRPIALSSMMTGNLTYASHVVASGDVKLAFTAPYGDGAAAAAAHQREGLPHRAFKPEEARAAFAAHGMHVSAVGIHVSDAARAFDAAVEGGAFPLAEPFVDDKTGVCISEVRLYPDGDVRLRFVSGAHLSELPFLPGYRDLRDAEGVAAAGKYGIERVDHVVGNVKDLLSTVDYIVGFTGFHEFAEFTAADVGTVDSGLNSMVLASNNERVLLPINEPTSGGKRKSQILTYLEQHGGPGVQHIALKTNDVFATVAAMRAAHAACGGFELMDRPRESYYDNLVDRIGADALTPSQVAQCRELGILADRDDQGILLQIFTKPVGDRSTLFVEIIQRIGCTHDPATNKEIEQSPGCGGFGKGNFHELFRAIEEYETRAGINKL</sequence>
<dbReference type="GO" id="GO:0006572">
    <property type="term" value="P:L-tyrosine catabolic process"/>
    <property type="evidence" value="ECO:0007669"/>
    <property type="project" value="UniProtKB-KW"/>
</dbReference>
<evidence type="ECO:0000256" key="6">
    <source>
        <dbReference type="ARBA" id="ARBA00022878"/>
    </source>
</evidence>
<evidence type="ECO:0000256" key="1">
    <source>
        <dbReference type="ARBA" id="ARBA00005162"/>
    </source>
</evidence>
<dbReference type="FunFam" id="3.10.180.10:FF:000013">
    <property type="entry name" value="4-hydroxyphenylpyruvate dioxygenase"/>
    <property type="match status" value="1"/>
</dbReference>
<feature type="binding site" evidence="10">
    <location>
        <position position="298"/>
    </location>
    <ligand>
        <name>Fe cation</name>
        <dbReference type="ChEBI" id="CHEBI:24875"/>
    </ligand>
</feature>
<evidence type="ECO:0000256" key="10">
    <source>
        <dbReference type="PIRSR" id="PIRSR009283-1"/>
    </source>
</evidence>
<protein>
    <recommendedName>
        <fullName evidence="3 9">4-hydroxyphenylpyruvate dioxygenase</fullName>
    </recommendedName>
</protein>
<dbReference type="NCBIfam" id="TIGR01263">
    <property type="entry name" value="4HPPD"/>
    <property type="match status" value="1"/>
</dbReference>
<dbReference type="InterPro" id="IPR041735">
    <property type="entry name" value="4OHPhenylPyrv_dOase_C"/>
</dbReference>
<dbReference type="CDD" id="cd07250">
    <property type="entry name" value="HPPD_C_like"/>
    <property type="match status" value="1"/>
</dbReference>
<keyword evidence="4 10" id="KW-0479">Metal-binding</keyword>
<dbReference type="PANTHER" id="PTHR11959:SF1">
    <property type="entry name" value="4-HYDROXYPHENYLPYRUVATE DIOXYGENASE"/>
    <property type="match status" value="1"/>
</dbReference>
<name>A0AB34KC81_PRYPA</name>
<dbReference type="GO" id="GO:0003868">
    <property type="term" value="F:4-hydroxyphenylpyruvate dioxygenase activity"/>
    <property type="evidence" value="ECO:0007669"/>
    <property type="project" value="InterPro"/>
</dbReference>
<proteinExistence type="inferred from homology"/>
<feature type="binding site" evidence="10">
    <location>
        <position position="216"/>
    </location>
    <ligand>
        <name>Fe cation</name>
        <dbReference type="ChEBI" id="CHEBI:24875"/>
    </ligand>
</feature>
<dbReference type="InterPro" id="IPR037523">
    <property type="entry name" value="VOC_core"/>
</dbReference>
<feature type="domain" description="VOC" evidence="11">
    <location>
        <begin position="33"/>
        <end position="182"/>
    </location>
</feature>
<dbReference type="Proteomes" id="UP001515480">
    <property type="component" value="Unassembled WGS sequence"/>
</dbReference>
<gene>
    <name evidence="12" type="ORF">AB1Y20_001752</name>
</gene>